<protein>
    <recommendedName>
        <fullName evidence="1">PEGA domain-containing protein</fullName>
    </recommendedName>
</protein>
<comment type="caution">
    <text evidence="2">The sequence shown here is derived from an EMBL/GenBank/DDBJ whole genome shotgun (WGS) entry which is preliminary data.</text>
</comment>
<proteinExistence type="predicted"/>
<name>A0A0M2V202_9BACT</name>
<dbReference type="AlphaFoldDB" id="A0A0M2V202"/>
<evidence type="ECO:0000313" key="3">
    <source>
        <dbReference type="Proteomes" id="UP000034954"/>
    </source>
</evidence>
<reference evidence="2 3" key="1">
    <citation type="journal article" date="2013" name="BMC Microbiol.">
        <title>Identification of the type II cytochrome c maturation pathway in anammox bacteria by comparative genomics.</title>
        <authorList>
            <person name="Ferousi C."/>
            <person name="Speth D.R."/>
            <person name="Reimann J."/>
            <person name="Op den Camp H.J."/>
            <person name="Allen J.W."/>
            <person name="Keltjens J.T."/>
            <person name="Jetten M.S."/>
        </authorList>
    </citation>
    <scope>NUCLEOTIDE SEQUENCE [LARGE SCALE GENOMIC DNA]</scope>
    <source>
        <strain evidence="2">RU1</strain>
    </source>
</reference>
<organism evidence="2 3">
    <name type="scientific">Candidatus Brocadia fulgida</name>
    <dbReference type="NCBI Taxonomy" id="380242"/>
    <lineage>
        <taxon>Bacteria</taxon>
        <taxon>Pseudomonadati</taxon>
        <taxon>Planctomycetota</taxon>
        <taxon>Candidatus Brocadiia</taxon>
        <taxon>Candidatus Brocadiales</taxon>
        <taxon>Candidatus Brocadiaceae</taxon>
        <taxon>Candidatus Brocadia</taxon>
    </lineage>
</organism>
<dbReference type="EMBL" id="LAQJ01000015">
    <property type="protein sequence ID" value="KKO21156.1"/>
    <property type="molecule type" value="Genomic_DNA"/>
</dbReference>
<evidence type="ECO:0000259" key="1">
    <source>
        <dbReference type="Pfam" id="PF08308"/>
    </source>
</evidence>
<sequence>MLGGCVLRSLTIDSQPSGAIVYLDDELIGETPVTAPFTYYGTRKITLEKVDAEGRLIYERKIVYEKIKPPYYQILPLDFFAELIIPAKLKDEHYFTYQLDPIQETPKAERQKELMKNAEELRGRLANPVTH</sequence>
<gene>
    <name evidence="2" type="ORF">BROFUL_00117</name>
</gene>
<keyword evidence="3" id="KW-1185">Reference proteome</keyword>
<feature type="domain" description="PEGA" evidence="1">
    <location>
        <begin position="9"/>
        <end position="49"/>
    </location>
</feature>
<dbReference type="InterPro" id="IPR013229">
    <property type="entry name" value="PEGA"/>
</dbReference>
<accession>A0A0M2V202</accession>
<dbReference type="Pfam" id="PF08308">
    <property type="entry name" value="PEGA"/>
    <property type="match status" value="1"/>
</dbReference>
<evidence type="ECO:0000313" key="2">
    <source>
        <dbReference type="EMBL" id="KKO21156.1"/>
    </source>
</evidence>
<dbReference type="Proteomes" id="UP000034954">
    <property type="component" value="Unassembled WGS sequence"/>
</dbReference>